<dbReference type="SUPFAM" id="SSF54928">
    <property type="entry name" value="RNA-binding domain, RBD"/>
    <property type="match status" value="1"/>
</dbReference>
<dbReference type="GeneID" id="27686257"/>
<protein>
    <recommendedName>
        <fullName evidence="3">RRM domain-containing protein</fullName>
    </recommendedName>
</protein>
<dbReference type="RefSeq" id="XP_016610242.1">
    <property type="nucleotide sequence ID" value="XM_016750973.1"/>
</dbReference>
<evidence type="ECO:0000259" key="3">
    <source>
        <dbReference type="PROSITE" id="PS50102"/>
    </source>
</evidence>
<feature type="compositionally biased region" description="Basic and acidic residues" evidence="2">
    <location>
        <begin position="311"/>
        <end position="324"/>
    </location>
</feature>
<feature type="compositionally biased region" description="Low complexity" evidence="2">
    <location>
        <begin position="231"/>
        <end position="243"/>
    </location>
</feature>
<evidence type="ECO:0000313" key="4">
    <source>
        <dbReference type="EMBL" id="KND02203.1"/>
    </source>
</evidence>
<feature type="region of interest" description="Disordered" evidence="2">
    <location>
        <begin position="311"/>
        <end position="332"/>
    </location>
</feature>
<dbReference type="InParanoid" id="A0A0L0HMB4"/>
<keyword evidence="1" id="KW-0694">RNA-binding</keyword>
<dbReference type="AlphaFoldDB" id="A0A0L0HMB4"/>
<keyword evidence="5" id="KW-1185">Reference proteome</keyword>
<feature type="compositionally biased region" description="Basic and acidic residues" evidence="2">
    <location>
        <begin position="221"/>
        <end position="230"/>
    </location>
</feature>
<evidence type="ECO:0000256" key="2">
    <source>
        <dbReference type="SAM" id="MobiDB-lite"/>
    </source>
</evidence>
<reference evidence="4 5" key="1">
    <citation type="submission" date="2009-08" db="EMBL/GenBank/DDBJ databases">
        <title>The Genome Sequence of Spizellomyces punctatus strain DAOM BR117.</title>
        <authorList>
            <consortium name="The Broad Institute Genome Sequencing Platform"/>
            <person name="Russ C."/>
            <person name="Cuomo C."/>
            <person name="Shea T."/>
            <person name="Young S.K."/>
            <person name="Zeng Q."/>
            <person name="Koehrsen M."/>
            <person name="Haas B."/>
            <person name="Borodovsky M."/>
            <person name="Guigo R."/>
            <person name="Alvarado L."/>
            <person name="Berlin A."/>
            <person name="Bochicchio J."/>
            <person name="Borenstein D."/>
            <person name="Chapman S."/>
            <person name="Chen Z."/>
            <person name="Engels R."/>
            <person name="Freedman E."/>
            <person name="Gellesch M."/>
            <person name="Goldberg J."/>
            <person name="Griggs A."/>
            <person name="Gujja S."/>
            <person name="Heiman D."/>
            <person name="Hepburn T."/>
            <person name="Howarth C."/>
            <person name="Jen D."/>
            <person name="Larson L."/>
            <person name="Lewis B."/>
            <person name="Mehta T."/>
            <person name="Park D."/>
            <person name="Pearson M."/>
            <person name="Roberts A."/>
            <person name="Saif S."/>
            <person name="Shenoy N."/>
            <person name="Sisk P."/>
            <person name="Stolte C."/>
            <person name="Sykes S."/>
            <person name="Thomson T."/>
            <person name="Walk T."/>
            <person name="White J."/>
            <person name="Yandava C."/>
            <person name="Burger G."/>
            <person name="Gray M.W."/>
            <person name="Holland P.W.H."/>
            <person name="King N."/>
            <person name="Lang F.B.F."/>
            <person name="Roger A.J."/>
            <person name="Ruiz-Trillo I."/>
            <person name="Lander E."/>
            <person name="Nusbaum C."/>
        </authorList>
    </citation>
    <scope>NUCLEOTIDE SEQUENCE [LARGE SCALE GENOMIC DNA]</scope>
    <source>
        <strain evidence="4 5">DAOM BR117</strain>
    </source>
</reference>
<feature type="compositionally biased region" description="Polar residues" evidence="2">
    <location>
        <begin position="1"/>
        <end position="17"/>
    </location>
</feature>
<accession>A0A0L0HMB4</accession>
<dbReference type="InterPro" id="IPR000504">
    <property type="entry name" value="RRM_dom"/>
</dbReference>
<name>A0A0L0HMB4_SPIPD</name>
<feature type="region of interest" description="Disordered" evidence="2">
    <location>
        <begin position="1"/>
        <end position="20"/>
    </location>
</feature>
<feature type="region of interest" description="Disordered" evidence="2">
    <location>
        <begin position="266"/>
        <end position="291"/>
    </location>
</feature>
<dbReference type="Proteomes" id="UP000053201">
    <property type="component" value="Unassembled WGS sequence"/>
</dbReference>
<feature type="domain" description="RRM" evidence="3">
    <location>
        <begin position="366"/>
        <end position="452"/>
    </location>
</feature>
<dbReference type="EMBL" id="KQ257453">
    <property type="protein sequence ID" value="KND02203.1"/>
    <property type="molecule type" value="Genomic_DNA"/>
</dbReference>
<sequence>MSTTNPFRTNDQDQTPAPGNRTIVLESEAEQPQVFHDEEKVVINFMPPVREVVEHPSSQDQKMSTSWDHDDSDETIEVSKAASAGQKVTTPWEDCDSEEAVDGSRIHMVNETVTSKDELNEKDVVEDIVEGETLDLAKLSPILESHDTDLHALNSVPETDVDWDKSLQNGVPETDVDWDKSVQNVAPDIDGDRKQEDHVISAIWEGDSGKKGDDQPVEVNGRLDEEDRSKSPSLSCPSKPAPAENNEPTTSAEFESLHCQFTNLSLDTSKEDKQQDSADVLPPSREVKGPDAKVSADLYGDWNVDVKSEVSSRDLPHPGYHDTVDQSSVDPWLRDSESPTPIIRRPFAPKPHPLNSESPPACPNTNVLHLPRIPITVTELDLYLLFRPYGKIENMLVYPLVWDLDSAEPTEPHHHAYVQFTDNETAFAAYTLLENKISFKTGETLAIEYAAAIPTPMLPPRSKKASKERVWRMFKYRGWDDLLRRDIKGW</sequence>
<feature type="region of interest" description="Disordered" evidence="2">
    <location>
        <begin position="203"/>
        <end position="250"/>
    </location>
</feature>
<organism evidence="4 5">
    <name type="scientific">Spizellomyces punctatus (strain DAOM BR117)</name>
    <dbReference type="NCBI Taxonomy" id="645134"/>
    <lineage>
        <taxon>Eukaryota</taxon>
        <taxon>Fungi</taxon>
        <taxon>Fungi incertae sedis</taxon>
        <taxon>Chytridiomycota</taxon>
        <taxon>Chytridiomycota incertae sedis</taxon>
        <taxon>Chytridiomycetes</taxon>
        <taxon>Spizellomycetales</taxon>
        <taxon>Spizellomycetaceae</taxon>
        <taxon>Spizellomyces</taxon>
    </lineage>
</organism>
<evidence type="ECO:0000256" key="1">
    <source>
        <dbReference type="PROSITE-ProRule" id="PRU00176"/>
    </source>
</evidence>
<proteinExistence type="predicted"/>
<evidence type="ECO:0000313" key="5">
    <source>
        <dbReference type="Proteomes" id="UP000053201"/>
    </source>
</evidence>
<dbReference type="VEuPathDB" id="FungiDB:SPPG_02688"/>
<dbReference type="InterPro" id="IPR035979">
    <property type="entry name" value="RBD_domain_sf"/>
</dbReference>
<dbReference type="GO" id="GO:0003723">
    <property type="term" value="F:RNA binding"/>
    <property type="evidence" value="ECO:0007669"/>
    <property type="project" value="UniProtKB-UniRule"/>
</dbReference>
<dbReference type="Gene3D" id="3.30.70.330">
    <property type="match status" value="1"/>
</dbReference>
<dbReference type="InterPro" id="IPR012677">
    <property type="entry name" value="Nucleotide-bd_a/b_plait_sf"/>
</dbReference>
<dbReference type="PROSITE" id="PS50102">
    <property type="entry name" value="RRM"/>
    <property type="match status" value="1"/>
</dbReference>
<feature type="region of interest" description="Disordered" evidence="2">
    <location>
        <begin position="53"/>
        <end position="104"/>
    </location>
</feature>
<gene>
    <name evidence="4" type="ORF">SPPG_02688</name>
</gene>
<feature type="compositionally biased region" description="Polar residues" evidence="2">
    <location>
        <begin position="56"/>
        <end position="66"/>
    </location>
</feature>
<feature type="region of interest" description="Disordered" evidence="2">
    <location>
        <begin position="162"/>
        <end position="181"/>
    </location>
</feature>